<feature type="region of interest" description="Disordered" evidence="1">
    <location>
        <begin position="83"/>
        <end position="129"/>
    </location>
</feature>
<accession>A0AAW1RY89</accession>
<keyword evidence="4" id="KW-1185">Reference proteome</keyword>
<dbReference type="GO" id="GO:0003676">
    <property type="term" value="F:nucleic acid binding"/>
    <property type="evidence" value="ECO:0007669"/>
    <property type="project" value="InterPro"/>
</dbReference>
<sequence length="162" mass="17695">MELHHKLRRDPNWHPSGCNICGQLGHQAVNCTNGTINWRQIYGDEAFRLKPPIFPSDIDRAKKEKEIDVEALERQAREFARTNAAKAAESVGGGVEKRAREENGGAAEGGRPAKAGTAVTVDGPPLPEGWAAAKDAQGRTYFWHKATKKVQWDRPTAASVAA</sequence>
<dbReference type="Pfam" id="PF00098">
    <property type="entry name" value="zf-CCHC"/>
    <property type="match status" value="1"/>
</dbReference>
<proteinExistence type="predicted"/>
<dbReference type="Gene3D" id="2.20.70.10">
    <property type="match status" value="1"/>
</dbReference>
<dbReference type="Proteomes" id="UP001445335">
    <property type="component" value="Unassembled WGS sequence"/>
</dbReference>
<organism evidence="3 4">
    <name type="scientific">Elliptochloris bilobata</name>
    <dbReference type="NCBI Taxonomy" id="381761"/>
    <lineage>
        <taxon>Eukaryota</taxon>
        <taxon>Viridiplantae</taxon>
        <taxon>Chlorophyta</taxon>
        <taxon>core chlorophytes</taxon>
        <taxon>Trebouxiophyceae</taxon>
        <taxon>Trebouxiophyceae incertae sedis</taxon>
        <taxon>Elliptochloris clade</taxon>
        <taxon>Elliptochloris</taxon>
    </lineage>
</organism>
<dbReference type="GO" id="GO:0008270">
    <property type="term" value="F:zinc ion binding"/>
    <property type="evidence" value="ECO:0007669"/>
    <property type="project" value="InterPro"/>
</dbReference>
<dbReference type="Pfam" id="PF00397">
    <property type="entry name" value="WW"/>
    <property type="match status" value="1"/>
</dbReference>
<feature type="domain" description="WW" evidence="2">
    <location>
        <begin position="124"/>
        <end position="157"/>
    </location>
</feature>
<dbReference type="SUPFAM" id="SSF51045">
    <property type="entry name" value="WW domain"/>
    <property type="match status" value="1"/>
</dbReference>
<evidence type="ECO:0000313" key="4">
    <source>
        <dbReference type="Proteomes" id="UP001445335"/>
    </source>
</evidence>
<comment type="caution">
    <text evidence="3">The sequence shown here is derived from an EMBL/GenBank/DDBJ whole genome shotgun (WGS) entry which is preliminary data.</text>
</comment>
<dbReference type="InterPro" id="IPR036020">
    <property type="entry name" value="WW_dom_sf"/>
</dbReference>
<evidence type="ECO:0000256" key="1">
    <source>
        <dbReference type="SAM" id="MobiDB-lite"/>
    </source>
</evidence>
<gene>
    <name evidence="3" type="ORF">WJX81_000659</name>
</gene>
<evidence type="ECO:0000313" key="3">
    <source>
        <dbReference type="EMBL" id="KAK9838091.1"/>
    </source>
</evidence>
<dbReference type="InterPro" id="IPR001202">
    <property type="entry name" value="WW_dom"/>
</dbReference>
<dbReference type="EMBL" id="JALJOU010000020">
    <property type="protein sequence ID" value="KAK9838091.1"/>
    <property type="molecule type" value="Genomic_DNA"/>
</dbReference>
<name>A0AAW1RY89_9CHLO</name>
<dbReference type="AlphaFoldDB" id="A0AAW1RY89"/>
<dbReference type="InterPro" id="IPR001878">
    <property type="entry name" value="Znf_CCHC"/>
</dbReference>
<dbReference type="InterPro" id="IPR036875">
    <property type="entry name" value="Znf_CCHC_sf"/>
</dbReference>
<dbReference type="CDD" id="cd00201">
    <property type="entry name" value="WW"/>
    <property type="match status" value="1"/>
</dbReference>
<evidence type="ECO:0000259" key="2">
    <source>
        <dbReference type="PROSITE" id="PS50020"/>
    </source>
</evidence>
<dbReference type="PROSITE" id="PS50020">
    <property type="entry name" value="WW_DOMAIN_2"/>
    <property type="match status" value="1"/>
</dbReference>
<protein>
    <recommendedName>
        <fullName evidence="2">WW domain-containing protein</fullName>
    </recommendedName>
</protein>
<dbReference type="SMART" id="SM00456">
    <property type="entry name" value="WW"/>
    <property type="match status" value="1"/>
</dbReference>
<reference evidence="3 4" key="1">
    <citation type="journal article" date="2024" name="Nat. Commun.">
        <title>Phylogenomics reveals the evolutionary origins of lichenization in chlorophyte algae.</title>
        <authorList>
            <person name="Puginier C."/>
            <person name="Libourel C."/>
            <person name="Otte J."/>
            <person name="Skaloud P."/>
            <person name="Haon M."/>
            <person name="Grisel S."/>
            <person name="Petersen M."/>
            <person name="Berrin J.G."/>
            <person name="Delaux P.M."/>
            <person name="Dal Grande F."/>
            <person name="Keller J."/>
        </authorList>
    </citation>
    <scope>NUCLEOTIDE SEQUENCE [LARGE SCALE GENOMIC DNA]</scope>
    <source>
        <strain evidence="3 4">SAG 245.80</strain>
    </source>
</reference>
<dbReference type="SUPFAM" id="SSF57756">
    <property type="entry name" value="Retrovirus zinc finger-like domains"/>
    <property type="match status" value="1"/>
</dbReference>